<accession>A0ABN7VXY5</accession>
<keyword evidence="2" id="KW-1185">Reference proteome</keyword>
<name>A0ABN7VXY5_GIGMA</name>
<evidence type="ECO:0000313" key="2">
    <source>
        <dbReference type="Proteomes" id="UP000789901"/>
    </source>
</evidence>
<gene>
    <name evidence="1" type="ORF">GMARGA_LOCUS24088</name>
</gene>
<protein>
    <submittedName>
        <fullName evidence="1">32550_t:CDS:1</fullName>
    </submittedName>
</protein>
<dbReference type="EMBL" id="CAJVQB010025044">
    <property type="protein sequence ID" value="CAG8805418.1"/>
    <property type="molecule type" value="Genomic_DNA"/>
</dbReference>
<evidence type="ECO:0000313" key="1">
    <source>
        <dbReference type="EMBL" id="CAG8805418.1"/>
    </source>
</evidence>
<sequence>MKAKFPLCIRSNSFHLFESRQATLVFADNTTWVAKNKKQIEETIKIVKKFFEINDIQINTKKSKLLVLNRPKKKELNMIKLSGWIS</sequence>
<proteinExistence type="predicted"/>
<feature type="non-terminal residue" evidence="1">
    <location>
        <position position="86"/>
    </location>
</feature>
<comment type="caution">
    <text evidence="1">The sequence shown here is derived from an EMBL/GenBank/DDBJ whole genome shotgun (WGS) entry which is preliminary data.</text>
</comment>
<reference evidence="1 2" key="1">
    <citation type="submission" date="2021-06" db="EMBL/GenBank/DDBJ databases">
        <authorList>
            <person name="Kallberg Y."/>
            <person name="Tangrot J."/>
            <person name="Rosling A."/>
        </authorList>
    </citation>
    <scope>NUCLEOTIDE SEQUENCE [LARGE SCALE GENOMIC DNA]</scope>
    <source>
        <strain evidence="1 2">120-4 pot B 10/14</strain>
    </source>
</reference>
<dbReference type="Proteomes" id="UP000789901">
    <property type="component" value="Unassembled WGS sequence"/>
</dbReference>
<organism evidence="1 2">
    <name type="scientific">Gigaspora margarita</name>
    <dbReference type="NCBI Taxonomy" id="4874"/>
    <lineage>
        <taxon>Eukaryota</taxon>
        <taxon>Fungi</taxon>
        <taxon>Fungi incertae sedis</taxon>
        <taxon>Mucoromycota</taxon>
        <taxon>Glomeromycotina</taxon>
        <taxon>Glomeromycetes</taxon>
        <taxon>Diversisporales</taxon>
        <taxon>Gigasporaceae</taxon>
        <taxon>Gigaspora</taxon>
    </lineage>
</organism>